<feature type="non-terminal residue" evidence="1">
    <location>
        <position position="1"/>
    </location>
</feature>
<reference evidence="1 2" key="1">
    <citation type="submission" date="2014-10" db="EMBL/GenBank/DDBJ databases">
        <title>Draft genome of the hookworm Ancylostoma caninum.</title>
        <authorList>
            <person name="Mitreva M."/>
        </authorList>
    </citation>
    <scope>NUCLEOTIDE SEQUENCE [LARGE SCALE GENOMIC DNA]</scope>
    <source>
        <strain evidence="1 2">Baltimore</strain>
    </source>
</reference>
<dbReference type="AlphaFoldDB" id="A0A368H5B1"/>
<keyword evidence="2" id="KW-1185">Reference proteome</keyword>
<name>A0A368H5B1_ANCCA</name>
<evidence type="ECO:0000313" key="1">
    <source>
        <dbReference type="EMBL" id="RCN50490.1"/>
    </source>
</evidence>
<dbReference type="EMBL" id="JOJR01000022">
    <property type="protein sequence ID" value="RCN50490.1"/>
    <property type="molecule type" value="Genomic_DNA"/>
</dbReference>
<gene>
    <name evidence="1" type="ORF">ANCCAN_03344</name>
</gene>
<dbReference type="OrthoDB" id="10412244at2759"/>
<proteinExistence type="predicted"/>
<comment type="caution">
    <text evidence="1">The sequence shown here is derived from an EMBL/GenBank/DDBJ whole genome shotgun (WGS) entry which is preliminary data.</text>
</comment>
<evidence type="ECO:0000313" key="2">
    <source>
        <dbReference type="Proteomes" id="UP000252519"/>
    </source>
</evidence>
<sequence length="119" mass="13368">LHRIDLKVCLTNVEVAVPIAEVILTLARSDLPVCQRTNAQKLLDEIQNRYPCIFVDKLANRANIQGIRWQQRGTDELVATLVAQAVDPSLTDSSGAVRTLTQFVETYPRVMIRQVVKLL</sequence>
<accession>A0A368H5B1</accession>
<dbReference type="Proteomes" id="UP000252519">
    <property type="component" value="Unassembled WGS sequence"/>
</dbReference>
<protein>
    <submittedName>
        <fullName evidence="1">Uncharacterized protein</fullName>
    </submittedName>
</protein>
<organism evidence="1 2">
    <name type="scientific">Ancylostoma caninum</name>
    <name type="common">Dog hookworm</name>
    <dbReference type="NCBI Taxonomy" id="29170"/>
    <lineage>
        <taxon>Eukaryota</taxon>
        <taxon>Metazoa</taxon>
        <taxon>Ecdysozoa</taxon>
        <taxon>Nematoda</taxon>
        <taxon>Chromadorea</taxon>
        <taxon>Rhabditida</taxon>
        <taxon>Rhabditina</taxon>
        <taxon>Rhabditomorpha</taxon>
        <taxon>Strongyloidea</taxon>
        <taxon>Ancylostomatidae</taxon>
        <taxon>Ancylostomatinae</taxon>
        <taxon>Ancylostoma</taxon>
    </lineage>
</organism>